<dbReference type="EMBL" id="JBHTOF010000020">
    <property type="protein sequence ID" value="MFD1464893.1"/>
    <property type="molecule type" value="Genomic_DNA"/>
</dbReference>
<sequence length="62" mass="6783">MNFGLLLASGCLIILTCFSGSLTIMNRHQTPLRWQLLGATIGLLIITIICVFLLFSGNMITN</sequence>
<feature type="transmembrane region" description="Helical" evidence="1">
    <location>
        <begin position="35"/>
        <end position="55"/>
    </location>
</feature>
<reference evidence="3" key="1">
    <citation type="journal article" date="2019" name="Int. J. Syst. Evol. Microbiol.">
        <title>The Global Catalogue of Microorganisms (GCM) 10K type strain sequencing project: providing services to taxonomists for standard genome sequencing and annotation.</title>
        <authorList>
            <consortium name="The Broad Institute Genomics Platform"/>
            <consortium name="The Broad Institute Genome Sequencing Center for Infectious Disease"/>
            <person name="Wu L."/>
            <person name="Ma J."/>
        </authorList>
    </citation>
    <scope>NUCLEOTIDE SEQUENCE [LARGE SCALE GENOMIC DNA]</scope>
    <source>
        <strain evidence="3">CCM 8951</strain>
    </source>
</reference>
<accession>A0ABW4DM50</accession>
<evidence type="ECO:0000313" key="2">
    <source>
        <dbReference type="EMBL" id="MFD1464893.1"/>
    </source>
</evidence>
<comment type="caution">
    <text evidence="2">The sequence shown here is derived from an EMBL/GenBank/DDBJ whole genome shotgun (WGS) entry which is preliminary data.</text>
</comment>
<gene>
    <name evidence="2" type="ORF">ACFQ4L_02140</name>
</gene>
<keyword evidence="1" id="KW-0472">Membrane</keyword>
<protein>
    <submittedName>
        <fullName evidence="2">Uncharacterized protein</fullName>
    </submittedName>
</protein>
<keyword evidence="3" id="KW-1185">Reference proteome</keyword>
<organism evidence="2 3">
    <name type="scientific">Lapidilactobacillus mulanensis</name>
    <dbReference type="NCBI Taxonomy" id="2485999"/>
    <lineage>
        <taxon>Bacteria</taxon>
        <taxon>Bacillati</taxon>
        <taxon>Bacillota</taxon>
        <taxon>Bacilli</taxon>
        <taxon>Lactobacillales</taxon>
        <taxon>Lactobacillaceae</taxon>
        <taxon>Lapidilactobacillus</taxon>
    </lineage>
</organism>
<dbReference type="Proteomes" id="UP001597244">
    <property type="component" value="Unassembled WGS sequence"/>
</dbReference>
<name>A0ABW4DM50_9LACO</name>
<keyword evidence="1" id="KW-1133">Transmembrane helix</keyword>
<keyword evidence="1" id="KW-0812">Transmembrane</keyword>
<evidence type="ECO:0000313" key="3">
    <source>
        <dbReference type="Proteomes" id="UP001597244"/>
    </source>
</evidence>
<proteinExistence type="predicted"/>
<evidence type="ECO:0000256" key="1">
    <source>
        <dbReference type="SAM" id="Phobius"/>
    </source>
</evidence>
<dbReference type="RefSeq" id="WP_125576118.1">
    <property type="nucleotide sequence ID" value="NZ_JBHTOF010000020.1"/>
</dbReference>